<dbReference type="GO" id="GO:0016787">
    <property type="term" value="F:hydrolase activity"/>
    <property type="evidence" value="ECO:0007669"/>
    <property type="project" value="UniProtKB-KW"/>
</dbReference>
<dbReference type="Pfam" id="PF13359">
    <property type="entry name" value="DDE_Tnp_4"/>
    <property type="match status" value="1"/>
</dbReference>
<keyword evidence="6" id="KW-0378">Hydrolase</keyword>
<dbReference type="OrthoDB" id="2505821at2759"/>
<dbReference type="AlphaFoldDB" id="H6QPC8"/>
<dbReference type="EMBL" id="DS178264">
    <property type="protein sequence ID" value="EHS63584.1"/>
    <property type="molecule type" value="Genomic_DNA"/>
</dbReference>
<dbReference type="InterPro" id="IPR027806">
    <property type="entry name" value="HARBI1_dom"/>
</dbReference>
<feature type="domain" description="DDE Tnp4" evidence="8">
    <location>
        <begin position="112"/>
        <end position="252"/>
    </location>
</feature>
<evidence type="ECO:0000256" key="3">
    <source>
        <dbReference type="ARBA" id="ARBA00006958"/>
    </source>
</evidence>
<dbReference type="HOGENOM" id="CLU_018552_0_0_1"/>
<gene>
    <name evidence="9" type="ORF">PGTG_20678</name>
</gene>
<dbReference type="VEuPathDB" id="FungiDB:PGTG_20678"/>
<dbReference type="GeneID" id="13541508"/>
<reference evidence="10" key="1">
    <citation type="journal article" date="2011" name="Proc. Natl. Acad. Sci. U.S.A.">
        <title>Obligate biotrophy features unraveled by the genomic analysis of rust fungi.</title>
        <authorList>
            <person name="Duplessis S."/>
            <person name="Cuomo C.A."/>
            <person name="Lin Y.-C."/>
            <person name="Aerts A."/>
            <person name="Tisserant E."/>
            <person name="Veneault-Fourrey C."/>
            <person name="Joly D.L."/>
            <person name="Hacquard S."/>
            <person name="Amselem J."/>
            <person name="Cantarel B.L."/>
            <person name="Chiu R."/>
            <person name="Coutinho P.M."/>
            <person name="Feau N."/>
            <person name="Field M."/>
            <person name="Frey P."/>
            <person name="Gelhaye E."/>
            <person name="Goldberg J."/>
            <person name="Grabherr M.G."/>
            <person name="Kodira C.D."/>
            <person name="Kohler A."/>
            <person name="Kuees U."/>
            <person name="Lindquist E.A."/>
            <person name="Lucas S.M."/>
            <person name="Mago R."/>
            <person name="Mauceli E."/>
            <person name="Morin E."/>
            <person name="Murat C."/>
            <person name="Pangilinan J.L."/>
            <person name="Park R."/>
            <person name="Pearson M."/>
            <person name="Quesneville H."/>
            <person name="Rouhier N."/>
            <person name="Sakthikumar S."/>
            <person name="Salamov A.A."/>
            <person name="Schmutz J."/>
            <person name="Selles B."/>
            <person name="Shapiro H."/>
            <person name="Tanguay P."/>
            <person name="Tuskan G.A."/>
            <person name="Henrissat B."/>
            <person name="Van de Peer Y."/>
            <person name="Rouze P."/>
            <person name="Ellis J.G."/>
            <person name="Dodds P.N."/>
            <person name="Schein J.E."/>
            <person name="Zhong S."/>
            <person name="Hamelin R.C."/>
            <person name="Grigoriev I.V."/>
            <person name="Szabo L.J."/>
            <person name="Martin F."/>
        </authorList>
    </citation>
    <scope>NUCLEOTIDE SEQUENCE [LARGE SCALE GENOMIC DNA]</scope>
    <source>
        <strain evidence="10">CRL 75-36-700-3 / race SCCL</strain>
    </source>
</reference>
<keyword evidence="10" id="KW-1185">Reference proteome</keyword>
<keyword evidence="4" id="KW-0540">Nuclease</keyword>
<evidence type="ECO:0000256" key="5">
    <source>
        <dbReference type="ARBA" id="ARBA00022723"/>
    </source>
</evidence>
<dbReference type="GO" id="GO:0004518">
    <property type="term" value="F:nuclease activity"/>
    <property type="evidence" value="ECO:0007669"/>
    <property type="project" value="UniProtKB-KW"/>
</dbReference>
<comment type="similarity">
    <text evidence="3">Belongs to the HARBI1 family.</text>
</comment>
<keyword evidence="7" id="KW-0539">Nucleus</keyword>
<keyword evidence="5" id="KW-0479">Metal-binding</keyword>
<dbReference type="InParanoid" id="H6QPC8"/>
<evidence type="ECO:0000259" key="8">
    <source>
        <dbReference type="Pfam" id="PF13359"/>
    </source>
</evidence>
<protein>
    <recommendedName>
        <fullName evidence="8">DDE Tnp4 domain-containing protein</fullName>
    </recommendedName>
</protein>
<accession>H6QPC8</accession>
<sequence length="310" mass="34525">MSIEDFRWLSDSLRDLLQQDPLRRGDPLSVEAQVAVGLYRLGHGSSYVTIGHVFSIGKETADKATGRFVNAVLARFRRVAICYPPLARGDQWDKISASFEAKHGIPNIVGAIDGTHIPLATPADDRWKGYINRKSWASIVFQCVVDGDGEWGSRSELGHSITNGTAAEPMIPHGTYLIGDAGYPSNVRVLLPYLSTATAENEEFNFIQSSTRIIVEQSFGSLKNRFRILLHAQMARPLRARNNAFACMILHNLLNKRGSLYLQAWDARNPAEQVFNELPDERGEGGRRRVADEGQVSMSAIRDMLRDQLC</sequence>
<comment type="cofactor">
    <cofactor evidence="1">
        <name>a divalent metal cation</name>
        <dbReference type="ChEBI" id="CHEBI:60240"/>
    </cofactor>
</comment>
<evidence type="ECO:0000256" key="1">
    <source>
        <dbReference type="ARBA" id="ARBA00001968"/>
    </source>
</evidence>
<dbReference type="PANTHER" id="PTHR22930:SF85">
    <property type="entry name" value="GH03217P-RELATED"/>
    <property type="match status" value="1"/>
</dbReference>
<evidence type="ECO:0000256" key="2">
    <source>
        <dbReference type="ARBA" id="ARBA00004123"/>
    </source>
</evidence>
<proteinExistence type="inferred from homology"/>
<organism evidence="9 10">
    <name type="scientific">Puccinia graminis f. sp. tritici (strain CRL 75-36-700-3 / race SCCL)</name>
    <name type="common">Black stem rust fungus</name>
    <dbReference type="NCBI Taxonomy" id="418459"/>
    <lineage>
        <taxon>Eukaryota</taxon>
        <taxon>Fungi</taxon>
        <taxon>Dikarya</taxon>
        <taxon>Basidiomycota</taxon>
        <taxon>Pucciniomycotina</taxon>
        <taxon>Pucciniomycetes</taxon>
        <taxon>Pucciniales</taxon>
        <taxon>Pucciniaceae</taxon>
        <taxon>Puccinia</taxon>
    </lineage>
</organism>
<evidence type="ECO:0000256" key="7">
    <source>
        <dbReference type="ARBA" id="ARBA00023242"/>
    </source>
</evidence>
<dbReference type="RefSeq" id="XP_003890645.1">
    <property type="nucleotide sequence ID" value="XM_003890596.1"/>
</dbReference>
<dbReference type="InterPro" id="IPR045249">
    <property type="entry name" value="HARBI1-like"/>
</dbReference>
<dbReference type="KEGG" id="pgr:PGTG_20678"/>
<name>H6QPC8_PUCGT</name>
<comment type="subcellular location">
    <subcellularLocation>
        <location evidence="2">Nucleus</location>
    </subcellularLocation>
</comment>
<dbReference type="GO" id="GO:0046872">
    <property type="term" value="F:metal ion binding"/>
    <property type="evidence" value="ECO:0007669"/>
    <property type="project" value="UniProtKB-KW"/>
</dbReference>
<evidence type="ECO:0000256" key="6">
    <source>
        <dbReference type="ARBA" id="ARBA00022801"/>
    </source>
</evidence>
<evidence type="ECO:0000313" key="9">
    <source>
        <dbReference type="EMBL" id="EHS63584.1"/>
    </source>
</evidence>
<dbReference type="PANTHER" id="PTHR22930">
    <property type="match status" value="1"/>
</dbReference>
<dbReference type="GO" id="GO:0005634">
    <property type="term" value="C:nucleus"/>
    <property type="evidence" value="ECO:0007669"/>
    <property type="project" value="UniProtKB-SubCell"/>
</dbReference>
<evidence type="ECO:0000313" key="10">
    <source>
        <dbReference type="Proteomes" id="UP000008783"/>
    </source>
</evidence>
<evidence type="ECO:0000256" key="4">
    <source>
        <dbReference type="ARBA" id="ARBA00022722"/>
    </source>
</evidence>
<dbReference type="Proteomes" id="UP000008783">
    <property type="component" value="Unassembled WGS sequence"/>
</dbReference>